<dbReference type="RefSeq" id="WP_083725837.1">
    <property type="nucleotide sequence ID" value="NZ_FOUD01000009.1"/>
</dbReference>
<dbReference type="AlphaFoldDB" id="A0A1S8DH53"/>
<dbReference type="InterPro" id="IPR053142">
    <property type="entry name" value="PchR_regulatory_protein"/>
</dbReference>
<dbReference type="PROSITE" id="PS01124">
    <property type="entry name" value="HTH_ARAC_FAMILY_2"/>
    <property type="match status" value="1"/>
</dbReference>
<evidence type="ECO:0000313" key="4">
    <source>
        <dbReference type="EMBL" id="ONM44755.1"/>
    </source>
</evidence>
<dbReference type="OrthoDB" id="6670788at2"/>
<dbReference type="PANTHER" id="PTHR47893">
    <property type="entry name" value="REGULATORY PROTEIN PCHR"/>
    <property type="match status" value="1"/>
</dbReference>
<dbReference type="SUPFAM" id="SSF46689">
    <property type="entry name" value="Homeodomain-like"/>
    <property type="match status" value="2"/>
</dbReference>
<evidence type="ECO:0000259" key="3">
    <source>
        <dbReference type="PROSITE" id="PS01124"/>
    </source>
</evidence>
<name>A0A1S8DH53_9GAMM</name>
<dbReference type="PANTHER" id="PTHR47893:SF1">
    <property type="entry name" value="REGULATORY PROTEIN PCHR"/>
    <property type="match status" value="1"/>
</dbReference>
<feature type="domain" description="HTH araC/xylS-type" evidence="3">
    <location>
        <begin position="222"/>
        <end position="320"/>
    </location>
</feature>
<organism evidence="4 5">
    <name type="scientific">Halopseudomonas pachastrellae</name>
    <dbReference type="NCBI Taxonomy" id="254161"/>
    <lineage>
        <taxon>Bacteria</taxon>
        <taxon>Pseudomonadati</taxon>
        <taxon>Pseudomonadota</taxon>
        <taxon>Gammaproteobacteria</taxon>
        <taxon>Pseudomonadales</taxon>
        <taxon>Pseudomonadaceae</taxon>
        <taxon>Halopseudomonas</taxon>
    </lineage>
</organism>
<protein>
    <submittedName>
        <fullName evidence="4">AraC family transcriptional regulator</fullName>
    </submittedName>
</protein>
<keyword evidence="5" id="KW-1185">Reference proteome</keyword>
<dbReference type="STRING" id="254161.SAMN05216256_10910"/>
<proteinExistence type="predicted"/>
<evidence type="ECO:0000256" key="1">
    <source>
        <dbReference type="ARBA" id="ARBA00023015"/>
    </source>
</evidence>
<dbReference type="GO" id="GO:0003700">
    <property type="term" value="F:DNA-binding transcription factor activity"/>
    <property type="evidence" value="ECO:0007669"/>
    <property type="project" value="InterPro"/>
</dbReference>
<comment type="caution">
    <text evidence="4">The sequence shown here is derived from an EMBL/GenBank/DDBJ whole genome shotgun (WGS) entry which is preliminary data.</text>
</comment>
<dbReference type="Proteomes" id="UP000242847">
    <property type="component" value="Unassembled WGS sequence"/>
</dbReference>
<evidence type="ECO:0000313" key="5">
    <source>
        <dbReference type="Proteomes" id="UP000242847"/>
    </source>
</evidence>
<gene>
    <name evidence="4" type="ORF">BXT89_06400</name>
</gene>
<dbReference type="SMART" id="SM00342">
    <property type="entry name" value="HTH_ARAC"/>
    <property type="match status" value="1"/>
</dbReference>
<dbReference type="InterPro" id="IPR009057">
    <property type="entry name" value="Homeodomain-like_sf"/>
</dbReference>
<dbReference type="InterPro" id="IPR018060">
    <property type="entry name" value="HTH_AraC"/>
</dbReference>
<sequence>MGQRQDTVGASELVRRIGAQVQVSAQQAGNQLFRGRLSWQRLRSGLSLHCSDCVELEDFSTSVEVDPKLILVLFLQGRSDVSYDDRAPHFDHDARRPEGMAVTLTEPATFSRRARRGQHIRKLSISMTPDWFEGGGFDAQRSLRALLGGANSHLRVQRWLPSPRALALAEASMHQQADNPLLAHLQQESRALELAHEVIAGLTGEGVAVPDSLRPHEQRLIARVQDLLISDTADGWSLEQIAHEVGTSASTLQRQFKAAQGMSLFAWQRQRKLQQAFDALAARTLSIEEAAALAGYGSAANFATAFRRAFGSTPQQVRRFL</sequence>
<dbReference type="Gene3D" id="1.10.10.60">
    <property type="entry name" value="Homeodomain-like"/>
    <property type="match status" value="1"/>
</dbReference>
<dbReference type="Pfam" id="PF12833">
    <property type="entry name" value="HTH_18"/>
    <property type="match status" value="1"/>
</dbReference>
<accession>A0A1S8DH53</accession>
<dbReference type="GO" id="GO:0043565">
    <property type="term" value="F:sequence-specific DNA binding"/>
    <property type="evidence" value="ECO:0007669"/>
    <property type="project" value="InterPro"/>
</dbReference>
<dbReference type="EMBL" id="MUBC01000010">
    <property type="protein sequence ID" value="ONM44755.1"/>
    <property type="molecule type" value="Genomic_DNA"/>
</dbReference>
<reference evidence="4 5" key="1">
    <citation type="submission" date="2017-01" db="EMBL/GenBank/DDBJ databases">
        <title>Draft genome sequence of Pseudomonas pachastrellae type strain CCUG 46540T from a deep sea.</title>
        <authorList>
            <person name="Gomila M."/>
            <person name="Mulet M."/>
            <person name="Lalucat J."/>
            <person name="Garcia-Valdes E."/>
        </authorList>
    </citation>
    <scope>NUCLEOTIDE SEQUENCE [LARGE SCALE GENOMIC DNA]</scope>
    <source>
        <strain evidence="4 5">CCUG 46540</strain>
    </source>
</reference>
<keyword evidence="1" id="KW-0805">Transcription regulation</keyword>
<evidence type="ECO:0000256" key="2">
    <source>
        <dbReference type="ARBA" id="ARBA00023163"/>
    </source>
</evidence>
<keyword evidence="2" id="KW-0804">Transcription</keyword>